<dbReference type="CDD" id="cd09274">
    <property type="entry name" value="RNase_HI_RT_Ty3"/>
    <property type="match status" value="1"/>
</dbReference>
<proteinExistence type="predicted"/>
<dbReference type="InterPro" id="IPR041588">
    <property type="entry name" value="Integrase_H2C2"/>
</dbReference>
<dbReference type="Pfam" id="PF03732">
    <property type="entry name" value="Retrotrans_gag"/>
    <property type="match status" value="1"/>
</dbReference>
<accession>A0ABQ5CZ38</accession>
<evidence type="ECO:0000313" key="10">
    <source>
        <dbReference type="EMBL" id="GJT32361.1"/>
    </source>
</evidence>
<reference evidence="10" key="2">
    <citation type="submission" date="2022-01" db="EMBL/GenBank/DDBJ databases">
        <authorList>
            <person name="Yamashiro T."/>
            <person name="Shiraishi A."/>
            <person name="Satake H."/>
            <person name="Nakayama K."/>
        </authorList>
    </citation>
    <scope>NUCLEOTIDE SEQUENCE</scope>
</reference>
<evidence type="ECO:0000313" key="11">
    <source>
        <dbReference type="Proteomes" id="UP001151760"/>
    </source>
</evidence>
<dbReference type="SUPFAM" id="SSF53098">
    <property type="entry name" value="Ribonuclease H-like"/>
    <property type="match status" value="1"/>
</dbReference>
<dbReference type="InterPro" id="IPR036397">
    <property type="entry name" value="RNaseH_sf"/>
</dbReference>
<keyword evidence="7" id="KW-0175">Coiled coil</keyword>
<reference evidence="10" key="1">
    <citation type="journal article" date="2022" name="Int. J. Mol. Sci.">
        <title>Draft Genome of Tanacetum Coccineum: Genomic Comparison of Closely Related Tanacetum-Family Plants.</title>
        <authorList>
            <person name="Yamashiro T."/>
            <person name="Shiraishi A."/>
            <person name="Nakayama K."/>
            <person name="Satake H."/>
        </authorList>
    </citation>
    <scope>NUCLEOTIDE SEQUENCE</scope>
</reference>
<dbReference type="InterPro" id="IPR012337">
    <property type="entry name" value="RNaseH-like_sf"/>
</dbReference>
<comment type="caution">
    <text evidence="10">The sequence shown here is derived from an EMBL/GenBank/DDBJ whole genome shotgun (WGS) entry which is preliminary data.</text>
</comment>
<dbReference type="Proteomes" id="UP001151760">
    <property type="component" value="Unassembled WGS sequence"/>
</dbReference>
<dbReference type="Gene3D" id="3.30.420.10">
    <property type="entry name" value="Ribonuclease H-like superfamily/Ribonuclease H"/>
    <property type="match status" value="1"/>
</dbReference>
<feature type="region of interest" description="Disordered" evidence="8">
    <location>
        <begin position="773"/>
        <end position="797"/>
    </location>
</feature>
<dbReference type="Pfam" id="PF17921">
    <property type="entry name" value="Integrase_H2C2"/>
    <property type="match status" value="1"/>
</dbReference>
<dbReference type="GO" id="GO:0003964">
    <property type="term" value="F:RNA-directed DNA polymerase activity"/>
    <property type="evidence" value="ECO:0007669"/>
    <property type="project" value="UniProtKB-KW"/>
</dbReference>
<dbReference type="Pfam" id="PF00665">
    <property type="entry name" value="rve"/>
    <property type="match status" value="1"/>
</dbReference>
<protein>
    <submittedName>
        <fullName evidence="10">Reverse transcriptase domain-containing protein</fullName>
    </submittedName>
</protein>
<evidence type="ECO:0000256" key="2">
    <source>
        <dbReference type="ARBA" id="ARBA00022695"/>
    </source>
</evidence>
<feature type="compositionally biased region" description="Polar residues" evidence="8">
    <location>
        <begin position="945"/>
        <end position="964"/>
    </location>
</feature>
<keyword evidence="2" id="KW-0548">Nucleotidyltransferase</keyword>
<name>A0ABQ5CZ38_9ASTR</name>
<dbReference type="Gene3D" id="3.10.10.10">
    <property type="entry name" value="HIV Type 1 Reverse Transcriptase, subunit A, domain 1"/>
    <property type="match status" value="1"/>
</dbReference>
<gene>
    <name evidence="10" type="ORF">Tco_0922780</name>
</gene>
<dbReference type="PANTHER" id="PTHR37984">
    <property type="entry name" value="PROTEIN CBG26694"/>
    <property type="match status" value="1"/>
</dbReference>
<dbReference type="PROSITE" id="PS50994">
    <property type="entry name" value="INTEGRASE"/>
    <property type="match status" value="1"/>
</dbReference>
<feature type="compositionally biased region" description="Basic and acidic residues" evidence="8">
    <location>
        <begin position="990"/>
        <end position="1001"/>
    </location>
</feature>
<evidence type="ECO:0000256" key="4">
    <source>
        <dbReference type="ARBA" id="ARBA00022759"/>
    </source>
</evidence>
<feature type="compositionally biased region" description="Low complexity" evidence="8">
    <location>
        <begin position="785"/>
        <end position="797"/>
    </location>
</feature>
<evidence type="ECO:0000256" key="3">
    <source>
        <dbReference type="ARBA" id="ARBA00022722"/>
    </source>
</evidence>
<feature type="compositionally biased region" description="Basic and acidic residues" evidence="8">
    <location>
        <begin position="506"/>
        <end position="521"/>
    </location>
</feature>
<dbReference type="InterPro" id="IPR001584">
    <property type="entry name" value="Integrase_cat-core"/>
</dbReference>
<evidence type="ECO:0000259" key="9">
    <source>
        <dbReference type="PROSITE" id="PS50994"/>
    </source>
</evidence>
<feature type="coiled-coil region" evidence="7">
    <location>
        <begin position="896"/>
        <end position="923"/>
    </location>
</feature>
<dbReference type="InterPro" id="IPR005162">
    <property type="entry name" value="Retrotrans_gag_dom"/>
</dbReference>
<keyword evidence="4" id="KW-0255">Endonuclease</keyword>
<dbReference type="EMBL" id="BQNB010014786">
    <property type="protein sequence ID" value="GJT32361.1"/>
    <property type="molecule type" value="Genomic_DNA"/>
</dbReference>
<dbReference type="Pfam" id="PF17917">
    <property type="entry name" value="RT_RNaseH"/>
    <property type="match status" value="1"/>
</dbReference>
<dbReference type="PANTHER" id="PTHR37984:SF5">
    <property type="entry name" value="PROTEIN NYNRIN-LIKE"/>
    <property type="match status" value="1"/>
</dbReference>
<evidence type="ECO:0000256" key="1">
    <source>
        <dbReference type="ARBA" id="ARBA00022679"/>
    </source>
</evidence>
<evidence type="ECO:0000256" key="5">
    <source>
        <dbReference type="ARBA" id="ARBA00022801"/>
    </source>
</evidence>
<feature type="region of interest" description="Disordered" evidence="8">
    <location>
        <begin position="499"/>
        <end position="523"/>
    </location>
</feature>
<keyword evidence="11" id="KW-1185">Reference proteome</keyword>
<keyword evidence="5" id="KW-0378">Hydrolase</keyword>
<dbReference type="InterPro" id="IPR041373">
    <property type="entry name" value="RT_RNaseH"/>
</dbReference>
<evidence type="ECO:0000256" key="6">
    <source>
        <dbReference type="ARBA" id="ARBA00022918"/>
    </source>
</evidence>
<keyword evidence="1" id="KW-0808">Transferase</keyword>
<keyword evidence="6 10" id="KW-0695">RNA-directed DNA polymerase</keyword>
<keyword evidence="3" id="KW-0540">Nuclease</keyword>
<sequence>MCDASDYAIGAVLGQRKTKHFQPIHYASKTMTEAQIHYTTTEKEMLAVVYAFEKFWPYLVLSKSIVYTDHSALKYLMNKQDAKPRLLRWVLLLQEFDITILDKKGSENLAADHLSRLENPHKDVLENKDINEHFPLETLGVISNGSTPWFADFANYHAGNFLVKGMTTQQKRKFFKDVKHYFWDDPYLFRTCADQIIRRCVFGQEALEILKACHEGPTGGHHSANITARKVFDAGFFWPTIYKDAYELIRSCDTRQRQVAVDYLSKWVEAKALPTNDARVVVKFLKSLFSRFGAPRAIISDRGTHFCNDKFDKVMSKYGVTHRLSTPYHPQTSGQVEVTNRGLKRILERTVGENRASWSDKLDDALWAFRTAYKTPIGCTPYKLVYGKACHLPVELEHKAYWALKHANFDLKTAGDHRKLQLNELSELRDQAYEKLYYLQGEDKEDTRFKIKEPNLHVEGIRGYGAIEIGSFMSLSSSRVYDMNGALLKYGYTKNHKKTVKNRQARTREWKSEQKPEEKSSTHFSLLAHDDNLRKSRRRRQQQTLPVVVENFDLEEPIVDQNIVAMADNRTMAQMLQAPIEGYEDAIVVPPINANNFELKQPLINLVQSNKFTGRQDPHNHLRFFNKVTSTFRHPEVPNTSIKLLLFPFSLDGEARDWLDKEPPRSILTWDDLVSKFINQFFPPSKTTYLRNKITNFFQEPNETFNEAWERFKGLLRQCPRHGFSELHQLDTFYNSLNSNDQDALDSAAGGNFLDKMPRDGLAIIESKSKVRYSRSRPNDSRAITNAPSSTSSPSDNSFEIQQMAALFEDKMNIRMSRLEKAISEKNATTPASVKAVEEVCVTCGSNHNFNNCPLTRNDFPVFQDNIQQFQQTAAVALPPVSQVQGVSKTDFESYAKANDANMNNLQMKLDNFQRNQNDFQRVYNDSQKKQDDFQKMMLSFMQSYHTKTQPSSSSTLPSNTIPNPRNEAKAITTRSGVSYDGPPIPPPVVEKESEVTKDTELPSTEDIQPPPLVQEQTKDKEPIEEPSFVANKAKPNLPYPSRLNKQKIREKDDILSSKFMEIFRNLHFENYAVVLKKLPEKLVVTGFSDSVAYNNPSPYFDPIVSTSSPTLTPFDESDFLLFEEADAFIAINDEPVSPVFNATYYDPEGDILILEALLNNDPLPHPNQGDYSPGIQKDLKVVEPQKSSLEYATSYEPKVELPEVELKELPPHLEYAFLEENNKLPVIISKDLSQDEKTSLINVLKNRKQAIAWKLSDIRGIDPEFCSHKILLEDDYEPSVQHQRRVNPKLHDVIKKSRKTSLMPGLIYPIRKSRLVCGPVCVPKKRWYDRCQERRK</sequence>
<dbReference type="InterPro" id="IPR050951">
    <property type="entry name" value="Retrovirus_Pol_polyprotein"/>
</dbReference>
<feature type="domain" description="Integrase catalytic" evidence="9">
    <location>
        <begin position="226"/>
        <end position="389"/>
    </location>
</feature>
<dbReference type="Gene3D" id="1.10.340.70">
    <property type="match status" value="1"/>
</dbReference>
<dbReference type="SUPFAM" id="SSF56672">
    <property type="entry name" value="DNA/RNA polymerases"/>
    <property type="match status" value="1"/>
</dbReference>
<organism evidence="10 11">
    <name type="scientific">Tanacetum coccineum</name>
    <dbReference type="NCBI Taxonomy" id="301880"/>
    <lineage>
        <taxon>Eukaryota</taxon>
        <taxon>Viridiplantae</taxon>
        <taxon>Streptophyta</taxon>
        <taxon>Embryophyta</taxon>
        <taxon>Tracheophyta</taxon>
        <taxon>Spermatophyta</taxon>
        <taxon>Magnoliopsida</taxon>
        <taxon>eudicotyledons</taxon>
        <taxon>Gunneridae</taxon>
        <taxon>Pentapetalae</taxon>
        <taxon>asterids</taxon>
        <taxon>campanulids</taxon>
        <taxon>Asterales</taxon>
        <taxon>Asteraceae</taxon>
        <taxon>Asteroideae</taxon>
        <taxon>Anthemideae</taxon>
        <taxon>Anthemidinae</taxon>
        <taxon>Tanacetum</taxon>
    </lineage>
</organism>
<evidence type="ECO:0000256" key="7">
    <source>
        <dbReference type="SAM" id="Coils"/>
    </source>
</evidence>
<evidence type="ECO:0000256" key="8">
    <source>
        <dbReference type="SAM" id="MobiDB-lite"/>
    </source>
</evidence>
<dbReference type="InterPro" id="IPR043502">
    <property type="entry name" value="DNA/RNA_pol_sf"/>
</dbReference>
<feature type="region of interest" description="Disordered" evidence="8">
    <location>
        <begin position="945"/>
        <end position="1043"/>
    </location>
</feature>